<evidence type="ECO:0000313" key="3">
    <source>
        <dbReference type="Proteomes" id="UP000007490"/>
    </source>
</evidence>
<dbReference type="InterPro" id="IPR011037">
    <property type="entry name" value="Pyrv_Knase-like_insert_dom_sf"/>
</dbReference>
<dbReference type="RefSeq" id="WP_013644857.1">
    <property type="nucleotide sequence ID" value="NC_015216.1"/>
</dbReference>
<sequence length="157" mass="16846">MSKASSSDIKGKIIAICTSSVKGTKKKDIFQGILMENYGLLGDGHAENQSHRQLSLLALESIQKMRDLGLEVNPGDFAENVTTEGVELAKLPIGTRIALGNNSIVEVTQIGKECHTQCEIGKQTGQCIMPTEGIFCRVLEGGKIKAGDSLKVFKLAI</sequence>
<dbReference type="GeneID" id="10277715"/>
<dbReference type="AlphaFoldDB" id="F0T6Y6"/>
<accession>F0T6Y6</accession>
<dbReference type="PROSITE" id="PS51340">
    <property type="entry name" value="MOSC"/>
    <property type="match status" value="1"/>
</dbReference>
<dbReference type="eggNOG" id="arCOG11383">
    <property type="taxonomic scope" value="Archaea"/>
</dbReference>
<organism evidence="2 3">
    <name type="scientific">Methanobacterium lacus (strain AL-21)</name>
    <dbReference type="NCBI Taxonomy" id="877455"/>
    <lineage>
        <taxon>Archaea</taxon>
        <taxon>Methanobacteriati</taxon>
        <taxon>Methanobacteriota</taxon>
        <taxon>Methanomada group</taxon>
        <taxon>Methanobacteria</taxon>
        <taxon>Methanobacteriales</taxon>
        <taxon>Methanobacteriaceae</taxon>
        <taxon>Methanobacterium</taxon>
    </lineage>
</organism>
<reference evidence="3" key="1">
    <citation type="submission" date="2011-02" db="EMBL/GenBank/DDBJ databases">
        <title>Complete sequence of Methanobacterium sp. AL-21.</title>
        <authorList>
            <consortium name="US DOE Joint Genome Institute"/>
            <person name="Lucas S."/>
            <person name="Copeland A."/>
            <person name="Lapidus A."/>
            <person name="Cheng J.-F."/>
            <person name="Goodwin L."/>
            <person name="Pitluck S."/>
            <person name="Chertkov O."/>
            <person name="Detter J.C."/>
            <person name="Han C."/>
            <person name="Tapia R."/>
            <person name="Land M."/>
            <person name="Hauser L."/>
            <person name="Kyrpides N."/>
            <person name="Ivanova N."/>
            <person name="Mikhailova N."/>
            <person name="Pagani I."/>
            <person name="Cadillo-Quiroz H."/>
            <person name="Imachi H."/>
            <person name="Zinder S."/>
            <person name="Liu W."/>
            <person name="Woyke T."/>
        </authorList>
    </citation>
    <scope>NUCLEOTIDE SEQUENCE [LARGE SCALE GENOMIC DNA]</scope>
    <source>
        <strain evidence="3">AL-21</strain>
    </source>
</reference>
<dbReference type="EMBL" id="CP002551">
    <property type="protein sequence ID" value="ADZ09506.1"/>
    <property type="molecule type" value="Genomic_DNA"/>
</dbReference>
<dbReference type="PANTHER" id="PTHR36930">
    <property type="entry name" value="METAL-SULFUR CLUSTER BIOSYNTHESIS PROTEINS YUAD-RELATED"/>
    <property type="match status" value="1"/>
</dbReference>
<protein>
    <submittedName>
        <fullName evidence="2">MOSC domain containing protein</fullName>
    </submittedName>
</protein>
<dbReference type="STRING" id="877455.Metbo_1264"/>
<dbReference type="GO" id="GO:0003824">
    <property type="term" value="F:catalytic activity"/>
    <property type="evidence" value="ECO:0007669"/>
    <property type="project" value="InterPro"/>
</dbReference>
<reference evidence="2 3" key="2">
    <citation type="journal article" date="2014" name="Int. J. Syst. Evol. Microbiol.">
        <title>Methanobacterium paludis sp. nov. and a novel strain of Methanobacterium lacus isolated from northern peatlands.</title>
        <authorList>
            <person name="Cadillo-Quiroz H."/>
            <person name="Brauer S.L."/>
            <person name="Goodson N."/>
            <person name="Yavitt J.B."/>
            <person name="Zinder S.H."/>
        </authorList>
    </citation>
    <scope>NUCLEOTIDE SEQUENCE [LARGE SCALE GENOMIC DNA]</scope>
    <source>
        <strain evidence="2 3">AL-21</strain>
    </source>
</reference>
<dbReference type="SUPFAM" id="SSF50800">
    <property type="entry name" value="PK beta-barrel domain-like"/>
    <property type="match status" value="1"/>
</dbReference>
<dbReference type="InterPro" id="IPR052716">
    <property type="entry name" value="MOSC_domain"/>
</dbReference>
<dbReference type="HOGENOM" id="CLU_122785_1_0_2"/>
<dbReference type="Proteomes" id="UP000007490">
    <property type="component" value="Chromosome"/>
</dbReference>
<feature type="domain" description="MOSC" evidence="1">
    <location>
        <begin position="27"/>
        <end position="153"/>
    </location>
</feature>
<dbReference type="KEGG" id="mel:Metbo_1264"/>
<evidence type="ECO:0000313" key="2">
    <source>
        <dbReference type="EMBL" id="ADZ09506.1"/>
    </source>
</evidence>
<dbReference type="GO" id="GO:0030170">
    <property type="term" value="F:pyridoxal phosphate binding"/>
    <property type="evidence" value="ECO:0007669"/>
    <property type="project" value="InterPro"/>
</dbReference>
<dbReference type="Pfam" id="PF03473">
    <property type="entry name" value="MOSC"/>
    <property type="match status" value="1"/>
</dbReference>
<evidence type="ECO:0000259" key="1">
    <source>
        <dbReference type="PROSITE" id="PS51340"/>
    </source>
</evidence>
<dbReference type="InterPro" id="IPR005302">
    <property type="entry name" value="MoCF_Sase_C"/>
</dbReference>
<dbReference type="OrthoDB" id="68158at2157"/>
<dbReference type="PANTHER" id="PTHR36930:SF1">
    <property type="entry name" value="MOSC DOMAIN-CONTAINING PROTEIN"/>
    <property type="match status" value="1"/>
</dbReference>
<proteinExistence type="predicted"/>
<keyword evidence="3" id="KW-1185">Reference proteome</keyword>
<gene>
    <name evidence="2" type="ordered locus">Metbo_1264</name>
</gene>
<dbReference type="Gene3D" id="2.40.33.20">
    <property type="entry name" value="PK beta-barrel domain-like"/>
    <property type="match status" value="1"/>
</dbReference>
<name>F0T6Y6_METLA</name>
<dbReference type="GO" id="GO:0030151">
    <property type="term" value="F:molybdenum ion binding"/>
    <property type="evidence" value="ECO:0007669"/>
    <property type="project" value="InterPro"/>
</dbReference>